<dbReference type="SUPFAM" id="SSF52172">
    <property type="entry name" value="CheY-like"/>
    <property type="match status" value="1"/>
</dbReference>
<dbReference type="SMART" id="SM00448">
    <property type="entry name" value="REC"/>
    <property type="match status" value="1"/>
</dbReference>
<dbReference type="GO" id="GO:0000160">
    <property type="term" value="P:phosphorelay signal transduction system"/>
    <property type="evidence" value="ECO:0007669"/>
    <property type="project" value="InterPro"/>
</dbReference>
<evidence type="ECO:0000313" key="5">
    <source>
        <dbReference type="Proteomes" id="UP000001364"/>
    </source>
</evidence>
<dbReference type="RefSeq" id="YP_002515998.1">
    <property type="nucleotide sequence ID" value="NC_011916.1"/>
</dbReference>
<dbReference type="GeneID" id="7330024"/>
<dbReference type="CDD" id="cd17574">
    <property type="entry name" value="REC_OmpR"/>
    <property type="match status" value="1"/>
</dbReference>
<dbReference type="InterPro" id="IPR050595">
    <property type="entry name" value="Bact_response_regulator"/>
</dbReference>
<dbReference type="HOGENOM" id="CLU_000445_69_9_5"/>
<evidence type="ECO:0000256" key="1">
    <source>
        <dbReference type="ARBA" id="ARBA00022553"/>
    </source>
</evidence>
<dbReference type="AlphaFoldDB" id="A0A0H3C5W1"/>
<dbReference type="OrthoDB" id="9801602at2"/>
<evidence type="ECO:0000259" key="3">
    <source>
        <dbReference type="PROSITE" id="PS50110"/>
    </source>
</evidence>
<dbReference type="RefSeq" id="WP_010918475.1">
    <property type="nucleotide sequence ID" value="NC_011916.1"/>
</dbReference>
<evidence type="ECO:0000256" key="2">
    <source>
        <dbReference type="PROSITE-ProRule" id="PRU00169"/>
    </source>
</evidence>
<proteinExistence type="predicted"/>
<gene>
    <name evidence="4" type="ordered locus">CCNA_00625</name>
</gene>
<dbReference type="InterPro" id="IPR011006">
    <property type="entry name" value="CheY-like_superfamily"/>
</dbReference>
<organism evidence="4 5">
    <name type="scientific">Caulobacter vibrioides (strain NA1000 / CB15N)</name>
    <name type="common">Caulobacter crescentus</name>
    <dbReference type="NCBI Taxonomy" id="565050"/>
    <lineage>
        <taxon>Bacteria</taxon>
        <taxon>Pseudomonadati</taxon>
        <taxon>Pseudomonadota</taxon>
        <taxon>Alphaproteobacteria</taxon>
        <taxon>Caulobacterales</taxon>
        <taxon>Caulobacteraceae</taxon>
        <taxon>Caulobacter</taxon>
    </lineage>
</organism>
<keyword evidence="5" id="KW-1185">Reference proteome</keyword>
<dbReference type="PATRIC" id="fig|565050.3.peg.618"/>
<dbReference type="PhylomeDB" id="A0A0H3C5W1"/>
<name>A0A0H3C5W1_CAUVN</name>
<feature type="domain" description="Response regulatory" evidence="3">
    <location>
        <begin position="5"/>
        <end position="121"/>
    </location>
</feature>
<reference evidence="4 5" key="1">
    <citation type="journal article" date="2010" name="J. Bacteriol.">
        <title>The genetic basis of laboratory adaptation in Caulobacter crescentus.</title>
        <authorList>
            <person name="Marks M.E."/>
            <person name="Castro-Rojas C.M."/>
            <person name="Teiling C."/>
            <person name="Du L."/>
            <person name="Kapatral V."/>
            <person name="Walunas T.L."/>
            <person name="Crosson S."/>
        </authorList>
    </citation>
    <scope>NUCLEOTIDE SEQUENCE [LARGE SCALE GENOMIC DNA]</scope>
    <source>
        <strain evidence="5">NA1000 / CB15N</strain>
    </source>
</reference>
<dbReference type="InterPro" id="IPR001789">
    <property type="entry name" value="Sig_transdc_resp-reg_receiver"/>
</dbReference>
<dbReference type="Proteomes" id="UP000001364">
    <property type="component" value="Chromosome"/>
</dbReference>
<dbReference type="EMBL" id="CP001340">
    <property type="protein sequence ID" value="ACL94090.1"/>
    <property type="molecule type" value="Genomic_DNA"/>
</dbReference>
<dbReference type="PANTHER" id="PTHR44591">
    <property type="entry name" value="STRESS RESPONSE REGULATOR PROTEIN 1"/>
    <property type="match status" value="1"/>
</dbReference>
<dbReference type="PANTHER" id="PTHR44591:SF3">
    <property type="entry name" value="RESPONSE REGULATORY DOMAIN-CONTAINING PROTEIN"/>
    <property type="match status" value="1"/>
</dbReference>
<dbReference type="PROSITE" id="PS50110">
    <property type="entry name" value="RESPONSE_REGULATORY"/>
    <property type="match status" value="1"/>
</dbReference>
<accession>A0A0H3C5W1</accession>
<dbReference type="Gene3D" id="3.40.50.2300">
    <property type="match status" value="1"/>
</dbReference>
<dbReference type="Pfam" id="PF00072">
    <property type="entry name" value="Response_reg"/>
    <property type="match status" value="1"/>
</dbReference>
<evidence type="ECO:0000313" key="4">
    <source>
        <dbReference type="EMBL" id="ACL94090.1"/>
    </source>
</evidence>
<keyword evidence="1 2" id="KW-0597">Phosphoprotein</keyword>
<feature type="modified residue" description="4-aspartylphosphate" evidence="2">
    <location>
        <position position="54"/>
    </location>
</feature>
<dbReference type="SMR" id="A0A0H3C5W1"/>
<protein>
    <submittedName>
        <fullName evidence="4">Two-component receiver domain protein</fullName>
    </submittedName>
</protein>
<dbReference type="KEGG" id="ccs:CCNA_00625"/>
<sequence length="125" mass="13374">MGAMRILLVEDDEAIRDLVTGVLEGAGYEVSTAADGQAALDMLPGVAPHAMVVDINMPGMDGLALLHAVRRDPAFAEIPALMLTAQTSPEDIRRSMSLGAADFIGKPFEARVLLRRLERMVRSAS</sequence>